<comment type="similarity">
    <text evidence="1">Belongs to the enoyl-CoA hydratase/isomerase family.</text>
</comment>
<name>A0ABN2MHY8_9PSEU</name>
<keyword evidence="5" id="KW-1185">Reference proteome</keyword>
<evidence type="ECO:0000313" key="4">
    <source>
        <dbReference type="EMBL" id="GAA1826459.1"/>
    </source>
</evidence>
<dbReference type="Gene3D" id="3.10.129.10">
    <property type="entry name" value="Hotdog Thioesterase"/>
    <property type="match status" value="1"/>
</dbReference>
<keyword evidence="2" id="KW-0808">Transferase</keyword>
<comment type="caution">
    <text evidence="4">The sequence shown here is derived from an EMBL/GenBank/DDBJ whole genome shotgun (WGS) entry which is preliminary data.</text>
</comment>
<dbReference type="EMBL" id="BAAAQK010000001">
    <property type="protein sequence ID" value="GAA1826459.1"/>
    <property type="molecule type" value="Genomic_DNA"/>
</dbReference>
<evidence type="ECO:0000256" key="1">
    <source>
        <dbReference type="ARBA" id="ARBA00005254"/>
    </source>
</evidence>
<dbReference type="PANTHER" id="PTHR10982">
    <property type="entry name" value="MALONYL COA-ACYL CARRIER PROTEIN TRANSACYLASE"/>
    <property type="match status" value="1"/>
</dbReference>
<dbReference type="InterPro" id="IPR029069">
    <property type="entry name" value="HotDog_dom_sf"/>
</dbReference>
<dbReference type="SUPFAM" id="SSF54637">
    <property type="entry name" value="Thioesterase/thiol ester dehydrase-isomerase"/>
    <property type="match status" value="1"/>
</dbReference>
<gene>
    <name evidence="4" type="ORF">GCM10009836_00080</name>
</gene>
<feature type="domain" description="MaoC-like" evidence="3">
    <location>
        <begin position="13"/>
        <end position="111"/>
    </location>
</feature>
<protein>
    <submittedName>
        <fullName evidence="4">Dihydroxy-acid dehydratase</fullName>
    </submittedName>
</protein>
<evidence type="ECO:0000259" key="3">
    <source>
        <dbReference type="Pfam" id="PF01575"/>
    </source>
</evidence>
<dbReference type="Pfam" id="PF01575">
    <property type="entry name" value="MaoC_dehydratas"/>
    <property type="match status" value="1"/>
</dbReference>
<dbReference type="Proteomes" id="UP001500449">
    <property type="component" value="Unassembled WGS sequence"/>
</dbReference>
<reference evidence="4 5" key="1">
    <citation type="journal article" date="2019" name="Int. J. Syst. Evol. Microbiol.">
        <title>The Global Catalogue of Microorganisms (GCM) 10K type strain sequencing project: providing services to taxonomists for standard genome sequencing and annotation.</title>
        <authorList>
            <consortium name="The Broad Institute Genomics Platform"/>
            <consortium name="The Broad Institute Genome Sequencing Center for Infectious Disease"/>
            <person name="Wu L."/>
            <person name="Ma J."/>
        </authorList>
    </citation>
    <scope>NUCLEOTIDE SEQUENCE [LARGE SCALE GENOMIC DNA]</scope>
    <source>
        <strain evidence="4 5">JCM 16009</strain>
    </source>
</reference>
<sequence length="138" mass="14692">MELRVGESRTEVVVEDLSRTRIVMYAGASGDFNPLHTDEVYATEVAGRPAVLAHGMLAMGATGRVLTDWVGVEGLRSYGVRFVGPVRPGDTLTARATVDAVHVRGGRRLAEFTVEAVDQDGSRVVVGRATADLGPVDQ</sequence>
<dbReference type="InterPro" id="IPR050830">
    <property type="entry name" value="Fungal_FAS"/>
</dbReference>
<evidence type="ECO:0000313" key="5">
    <source>
        <dbReference type="Proteomes" id="UP001500449"/>
    </source>
</evidence>
<dbReference type="PANTHER" id="PTHR10982:SF21">
    <property type="entry name" value="FATTY ACID SYNTHASE SUBUNIT BETA"/>
    <property type="match status" value="1"/>
</dbReference>
<accession>A0ABN2MHY8</accession>
<dbReference type="InterPro" id="IPR002539">
    <property type="entry name" value="MaoC-like_dom"/>
</dbReference>
<dbReference type="RefSeq" id="WP_344411389.1">
    <property type="nucleotide sequence ID" value="NZ_BAAAQK010000001.1"/>
</dbReference>
<organism evidence="4 5">
    <name type="scientific">Pseudonocardia ailaonensis</name>
    <dbReference type="NCBI Taxonomy" id="367279"/>
    <lineage>
        <taxon>Bacteria</taxon>
        <taxon>Bacillati</taxon>
        <taxon>Actinomycetota</taxon>
        <taxon>Actinomycetes</taxon>
        <taxon>Pseudonocardiales</taxon>
        <taxon>Pseudonocardiaceae</taxon>
        <taxon>Pseudonocardia</taxon>
    </lineage>
</organism>
<proteinExistence type="inferred from homology"/>
<evidence type="ECO:0000256" key="2">
    <source>
        <dbReference type="ARBA" id="ARBA00022679"/>
    </source>
</evidence>